<evidence type="ECO:0000256" key="2">
    <source>
        <dbReference type="ARBA" id="ARBA00005502"/>
    </source>
</evidence>
<evidence type="ECO:0000256" key="10">
    <source>
        <dbReference type="ARBA" id="ARBA00048028"/>
    </source>
</evidence>
<keyword evidence="7" id="KW-0560">Oxidoreductase</keyword>
<keyword evidence="9" id="KW-0129">CBS domain</keyword>
<dbReference type="GO" id="GO:0006177">
    <property type="term" value="P:GMP biosynthetic process"/>
    <property type="evidence" value="ECO:0007669"/>
    <property type="project" value="UniProtKB-KW"/>
</dbReference>
<proteinExistence type="inferred from homology"/>
<feature type="binding site" description="in other chain" evidence="14">
    <location>
        <position position="319"/>
    </location>
    <ligand>
        <name>K(+)</name>
        <dbReference type="ChEBI" id="CHEBI:29103"/>
        <note>ligand shared between two tetrameric partners</note>
    </ligand>
</feature>
<keyword evidence="8 13" id="KW-0520">NAD</keyword>
<dbReference type="InterPro" id="IPR013785">
    <property type="entry name" value="Aldolase_TIM"/>
</dbReference>
<keyword evidence="17" id="KW-1185">Reference proteome</keyword>
<keyword evidence="3" id="KW-0479">Metal-binding</keyword>
<evidence type="ECO:0000313" key="17">
    <source>
        <dbReference type="Proteomes" id="UP000657918"/>
    </source>
</evidence>
<comment type="catalytic activity">
    <reaction evidence="10">
        <text>IMP + NAD(+) + H2O = XMP + NADH + H(+)</text>
        <dbReference type="Rhea" id="RHEA:11708"/>
        <dbReference type="ChEBI" id="CHEBI:15377"/>
        <dbReference type="ChEBI" id="CHEBI:15378"/>
        <dbReference type="ChEBI" id="CHEBI:57464"/>
        <dbReference type="ChEBI" id="CHEBI:57540"/>
        <dbReference type="ChEBI" id="CHEBI:57945"/>
        <dbReference type="ChEBI" id="CHEBI:58053"/>
        <dbReference type="EC" id="1.1.1.205"/>
    </reaction>
</comment>
<dbReference type="SMART" id="SM01240">
    <property type="entry name" value="IMPDH"/>
    <property type="match status" value="1"/>
</dbReference>
<gene>
    <name evidence="16" type="ORF">SADUNF_Sadunf10G0132000</name>
</gene>
<sequence length="512" mass="55200">MAGEFEDGSSAEKLFNQGYSYTYDDVIFLPHYIDFPTDAVNLSTRLSRNIPLSIPCVSSPMDTVTESYMAAAMAAVGGIGVIHSNVTPSEQADMIRSVKSRRVPILSSPVFKTPDSRIVKEFEGDDVPFVFVTQSGNEKSKLLGYVAKSDWLGLKDTEIKLGDIMRADANMFVPCHYDLGQIDGKLKEEGRDFVVVEKEGGEVVDVVTKEEVERVKGYPKLGKGTVGYDGRWMVGAAIGTRESDKGRLEHLVKAGVDVIVLDSSQGNSIYQIEMIKYVKQTYPELDVIGGNVVTMSQAQNLIKAGVDGLRVGMGSGSICTTQEVCAVGRGQATAVYKVSSIAAQSGIPVIADGGISFSGHIVKALVLGASTVMMGSFLAGSTEAPGAYELNEEIVCHRDSVGIVSKELRNSFVNSNNLLYQKGFRVKKYRGMGSLEAMTKGSDQRYLGDTAKLKIAQGVVGAVADRGSVLKHVPYTMQAVKQGFQDLGASSLQSAHDLLRSKTLRLEVWVTL</sequence>
<dbReference type="AlphaFoldDB" id="A0A835JTQ5"/>
<feature type="binding site" description="in other chain" evidence="14">
    <location>
        <position position="316"/>
    </location>
    <ligand>
        <name>K(+)</name>
        <dbReference type="ChEBI" id="CHEBI:29103"/>
        <note>ligand shared between two tetrameric partners</note>
    </ligand>
</feature>
<evidence type="ECO:0000256" key="14">
    <source>
        <dbReference type="PIRSR" id="PIRSR000130-4"/>
    </source>
</evidence>
<dbReference type="GO" id="GO:0046872">
    <property type="term" value="F:metal ion binding"/>
    <property type="evidence" value="ECO:0007669"/>
    <property type="project" value="UniProtKB-KW"/>
</dbReference>
<feature type="active site" description="Proton acceptor" evidence="12">
    <location>
        <position position="445"/>
    </location>
</feature>
<dbReference type="SUPFAM" id="SSF54631">
    <property type="entry name" value="CBS-domain pair"/>
    <property type="match status" value="1"/>
</dbReference>
<name>A0A835JTQ5_9ROSI</name>
<dbReference type="PROSITE" id="PS00487">
    <property type="entry name" value="IMP_DH_GMP_RED"/>
    <property type="match status" value="1"/>
</dbReference>
<accession>A0A835JTQ5</accession>
<dbReference type="EMBL" id="JADGMS010000010">
    <property type="protein sequence ID" value="KAF9674484.1"/>
    <property type="molecule type" value="Genomic_DNA"/>
</dbReference>
<feature type="active site" description="Thioimidate intermediate" evidence="12">
    <location>
        <position position="319"/>
    </location>
</feature>
<dbReference type="CDD" id="cd00381">
    <property type="entry name" value="IMPDH"/>
    <property type="match status" value="1"/>
</dbReference>
<comment type="similarity">
    <text evidence="2">Belongs to the IMPDH/GMPR family.</text>
</comment>
<dbReference type="GO" id="GO:0005737">
    <property type="term" value="C:cytoplasm"/>
    <property type="evidence" value="ECO:0007669"/>
    <property type="project" value="TreeGrafter"/>
</dbReference>
<feature type="domain" description="IMP dehydrogenase/GMP reductase" evidence="15">
    <location>
        <begin position="418"/>
        <end position="496"/>
    </location>
</feature>
<dbReference type="SUPFAM" id="SSF51412">
    <property type="entry name" value="Inosine monophosphate dehydrogenase (IMPDH)"/>
    <property type="match status" value="1"/>
</dbReference>
<evidence type="ECO:0000256" key="9">
    <source>
        <dbReference type="ARBA" id="ARBA00023122"/>
    </source>
</evidence>
<dbReference type="InterPro" id="IPR015875">
    <property type="entry name" value="IMP_DH/GMP_Rdtase_CS"/>
</dbReference>
<dbReference type="FunFam" id="3.20.20.70:FF:000086">
    <property type="entry name" value="IMP dehydrogenase, putative"/>
    <property type="match status" value="1"/>
</dbReference>
<dbReference type="OrthoDB" id="416622at2759"/>
<keyword evidence="6 14" id="KW-0630">Potassium</keyword>
<evidence type="ECO:0000256" key="4">
    <source>
        <dbReference type="ARBA" id="ARBA00022749"/>
    </source>
</evidence>
<dbReference type="InterPro" id="IPR001093">
    <property type="entry name" value="IMP_DH_GMPRt"/>
</dbReference>
<dbReference type="GO" id="GO:0006183">
    <property type="term" value="P:GTP biosynthetic process"/>
    <property type="evidence" value="ECO:0007669"/>
    <property type="project" value="TreeGrafter"/>
</dbReference>
<evidence type="ECO:0000256" key="13">
    <source>
        <dbReference type="PIRSR" id="PIRSR000130-3"/>
    </source>
</evidence>
<dbReference type="PANTHER" id="PTHR11911:SF111">
    <property type="entry name" value="INOSINE-5'-MONOPHOSPHATE DEHYDROGENASE"/>
    <property type="match status" value="1"/>
</dbReference>
<evidence type="ECO:0000256" key="6">
    <source>
        <dbReference type="ARBA" id="ARBA00022958"/>
    </source>
</evidence>
<dbReference type="PIRSF" id="PIRSF000130">
    <property type="entry name" value="IMPDH"/>
    <property type="match status" value="1"/>
</dbReference>
<feature type="binding site" evidence="13">
    <location>
        <begin position="262"/>
        <end position="264"/>
    </location>
    <ligand>
        <name>NAD(+)</name>
        <dbReference type="ChEBI" id="CHEBI:57540"/>
    </ligand>
</feature>
<protein>
    <recommendedName>
        <fullName evidence="15">IMP dehydrogenase/GMP reductase domain-containing protein</fullName>
    </recommendedName>
</protein>
<feature type="binding site" evidence="13">
    <location>
        <begin position="312"/>
        <end position="314"/>
    </location>
    <ligand>
        <name>NAD(+)</name>
        <dbReference type="ChEBI" id="CHEBI:57540"/>
    </ligand>
</feature>
<evidence type="ECO:0000256" key="3">
    <source>
        <dbReference type="ARBA" id="ARBA00022723"/>
    </source>
</evidence>
<feature type="domain" description="IMP dehydrogenase/GMP reductase" evidence="15">
    <location>
        <begin position="21"/>
        <end position="393"/>
    </location>
</feature>
<feature type="binding site" description="in other chain" evidence="14">
    <location>
        <position position="314"/>
    </location>
    <ligand>
        <name>K(+)</name>
        <dbReference type="ChEBI" id="CHEBI:29103"/>
        <note>ligand shared between two tetrameric partners</note>
    </ligand>
</feature>
<evidence type="ECO:0000256" key="1">
    <source>
        <dbReference type="ARBA" id="ARBA00001958"/>
    </source>
</evidence>
<evidence type="ECO:0000256" key="11">
    <source>
        <dbReference type="ARBA" id="ARBA00056556"/>
    </source>
</evidence>
<dbReference type="Pfam" id="PF00478">
    <property type="entry name" value="IMPDH"/>
    <property type="match status" value="2"/>
</dbReference>
<evidence type="ECO:0000259" key="15">
    <source>
        <dbReference type="Pfam" id="PF00478"/>
    </source>
</evidence>
<evidence type="ECO:0000256" key="12">
    <source>
        <dbReference type="PIRSR" id="PIRSR000130-1"/>
    </source>
</evidence>
<evidence type="ECO:0000256" key="8">
    <source>
        <dbReference type="ARBA" id="ARBA00023027"/>
    </source>
</evidence>
<dbReference type="GO" id="GO:0003938">
    <property type="term" value="F:IMP dehydrogenase activity"/>
    <property type="evidence" value="ECO:0007669"/>
    <property type="project" value="UniProtKB-EC"/>
</dbReference>
<keyword evidence="5" id="KW-0658">Purine biosynthesis</keyword>
<keyword evidence="4" id="KW-0332">GMP biosynthesis</keyword>
<dbReference type="Gene3D" id="3.20.20.70">
    <property type="entry name" value="Aldolase class I"/>
    <property type="match status" value="1"/>
</dbReference>
<organism evidence="16 17">
    <name type="scientific">Salix dunnii</name>
    <dbReference type="NCBI Taxonomy" id="1413687"/>
    <lineage>
        <taxon>Eukaryota</taxon>
        <taxon>Viridiplantae</taxon>
        <taxon>Streptophyta</taxon>
        <taxon>Embryophyta</taxon>
        <taxon>Tracheophyta</taxon>
        <taxon>Spermatophyta</taxon>
        <taxon>Magnoliopsida</taxon>
        <taxon>eudicotyledons</taxon>
        <taxon>Gunneridae</taxon>
        <taxon>Pentapetalae</taxon>
        <taxon>rosids</taxon>
        <taxon>fabids</taxon>
        <taxon>Malpighiales</taxon>
        <taxon>Salicaceae</taxon>
        <taxon>Saliceae</taxon>
        <taxon>Salix</taxon>
    </lineage>
</organism>
<dbReference type="InterPro" id="IPR005990">
    <property type="entry name" value="IMP_DH"/>
</dbReference>
<evidence type="ECO:0000313" key="16">
    <source>
        <dbReference type="EMBL" id="KAF9674484.1"/>
    </source>
</evidence>
<comment type="cofactor">
    <cofactor evidence="1">
        <name>K(+)</name>
        <dbReference type="ChEBI" id="CHEBI:29103"/>
    </cofactor>
</comment>
<evidence type="ECO:0000256" key="7">
    <source>
        <dbReference type="ARBA" id="ARBA00023002"/>
    </source>
</evidence>
<comment type="function">
    <text evidence="11">Catalyzes the conversion of inosine 5'-phosphate (IMP) to xanthosine 5'-phosphate (XMP), the first committed and rate-limiting step in the de novo synthesis of guanine nucleotides, and therefore plays an important role in the regulation of cell growth.</text>
</comment>
<dbReference type="InterPro" id="IPR046342">
    <property type="entry name" value="CBS_dom_sf"/>
</dbReference>
<evidence type="ECO:0000256" key="5">
    <source>
        <dbReference type="ARBA" id="ARBA00022755"/>
    </source>
</evidence>
<comment type="caution">
    <text evidence="16">The sequence shown here is derived from an EMBL/GenBank/DDBJ whole genome shotgun (WGS) entry which is preliminary data.</text>
</comment>
<dbReference type="PANTHER" id="PTHR11911">
    <property type="entry name" value="INOSINE-5-MONOPHOSPHATE DEHYDROGENASE RELATED"/>
    <property type="match status" value="1"/>
</dbReference>
<reference evidence="16 17" key="1">
    <citation type="submission" date="2020-10" db="EMBL/GenBank/DDBJ databases">
        <title>Plant Genome Project.</title>
        <authorList>
            <person name="Zhang R.-G."/>
        </authorList>
    </citation>
    <scope>NUCLEOTIDE SEQUENCE [LARGE SCALE GENOMIC DNA]</scope>
    <source>
        <strain evidence="16">FAFU-HL-1</strain>
        <tissue evidence="16">Leaf</tissue>
    </source>
</reference>
<dbReference type="Proteomes" id="UP000657918">
    <property type="component" value="Unassembled WGS sequence"/>
</dbReference>